<evidence type="ECO:0000313" key="3">
    <source>
        <dbReference type="Proteomes" id="UP000590511"/>
    </source>
</evidence>
<dbReference type="EMBL" id="JACHNC010000001">
    <property type="protein sequence ID" value="MBB4747727.1"/>
    <property type="molecule type" value="Genomic_DNA"/>
</dbReference>
<evidence type="ECO:0000313" key="1">
    <source>
        <dbReference type="EMBL" id="GIE45202.1"/>
    </source>
</evidence>
<organism evidence="2 3">
    <name type="scientific">Actinoplanes lobatus</name>
    <dbReference type="NCBI Taxonomy" id="113568"/>
    <lineage>
        <taxon>Bacteria</taxon>
        <taxon>Bacillati</taxon>
        <taxon>Actinomycetota</taxon>
        <taxon>Actinomycetes</taxon>
        <taxon>Micromonosporales</taxon>
        <taxon>Micromonosporaceae</taxon>
        <taxon>Actinoplanes</taxon>
    </lineage>
</organism>
<proteinExistence type="predicted"/>
<accession>A0A7W7HCP0</accession>
<dbReference type="Proteomes" id="UP000631312">
    <property type="component" value="Unassembled WGS sequence"/>
</dbReference>
<reference evidence="2 3" key="1">
    <citation type="submission" date="2020-08" db="EMBL/GenBank/DDBJ databases">
        <title>Sequencing the genomes of 1000 actinobacteria strains.</title>
        <authorList>
            <person name="Klenk H.-P."/>
        </authorList>
    </citation>
    <scope>NUCLEOTIDE SEQUENCE [LARGE SCALE GENOMIC DNA]</scope>
    <source>
        <strain evidence="2 3">DSM 43150</strain>
    </source>
</reference>
<comment type="caution">
    <text evidence="2">The sequence shown here is derived from an EMBL/GenBank/DDBJ whole genome shotgun (WGS) entry which is preliminary data.</text>
</comment>
<name>A0A7W7HCP0_9ACTN</name>
<keyword evidence="4" id="KW-1185">Reference proteome</keyword>
<protein>
    <submittedName>
        <fullName evidence="2">Uncharacterized protein</fullName>
    </submittedName>
</protein>
<sequence length="75" mass="8770">MMHRTPVPGERESFIGYVARIPGHQNGWWQSWLPDAPPERTIGTHQNEAQAVGFLLQLERHRRGEWKARVVTERL</sequence>
<evidence type="ECO:0000313" key="2">
    <source>
        <dbReference type="EMBL" id="MBB4747727.1"/>
    </source>
</evidence>
<dbReference type="EMBL" id="BOMP01000156">
    <property type="protein sequence ID" value="GIE45202.1"/>
    <property type="molecule type" value="Genomic_DNA"/>
</dbReference>
<gene>
    <name evidence="1" type="ORF">Alo02nite_81000</name>
    <name evidence="2" type="ORF">BJ964_001888</name>
</gene>
<reference evidence="1 4" key="2">
    <citation type="submission" date="2021-01" db="EMBL/GenBank/DDBJ databases">
        <title>Whole genome shotgun sequence of Actinoplanes lobatus NBRC 12513.</title>
        <authorList>
            <person name="Komaki H."/>
            <person name="Tamura T."/>
        </authorList>
    </citation>
    <scope>NUCLEOTIDE SEQUENCE [LARGE SCALE GENOMIC DNA]</scope>
    <source>
        <strain evidence="1 4">NBRC 12513</strain>
    </source>
</reference>
<dbReference type="Proteomes" id="UP000590511">
    <property type="component" value="Unassembled WGS sequence"/>
</dbReference>
<evidence type="ECO:0000313" key="4">
    <source>
        <dbReference type="Proteomes" id="UP000631312"/>
    </source>
</evidence>
<dbReference type="AlphaFoldDB" id="A0A7W7HCP0"/>